<evidence type="ECO:0000259" key="3">
    <source>
        <dbReference type="Pfam" id="PF02617"/>
    </source>
</evidence>
<dbReference type="PANTHER" id="PTHR33473">
    <property type="entry name" value="ATP-DEPENDENT CLP PROTEASE ADAPTER PROTEIN CLPS1, CHLOROPLASTIC"/>
    <property type="match status" value="1"/>
</dbReference>
<dbReference type="Proteomes" id="UP001597044">
    <property type="component" value="Unassembled WGS sequence"/>
</dbReference>
<evidence type="ECO:0000256" key="1">
    <source>
        <dbReference type="HAMAP-Rule" id="MF_00302"/>
    </source>
</evidence>
<dbReference type="Gene3D" id="3.30.1390.10">
    <property type="match status" value="1"/>
</dbReference>
<dbReference type="GO" id="GO:0008233">
    <property type="term" value="F:peptidase activity"/>
    <property type="evidence" value="ECO:0007669"/>
    <property type="project" value="UniProtKB-KW"/>
</dbReference>
<dbReference type="HAMAP" id="MF_00302">
    <property type="entry name" value="ClpS"/>
    <property type="match status" value="1"/>
</dbReference>
<dbReference type="InterPro" id="IPR003769">
    <property type="entry name" value="ClpS_core"/>
</dbReference>
<evidence type="ECO:0000313" key="5">
    <source>
        <dbReference type="Proteomes" id="UP001597044"/>
    </source>
</evidence>
<evidence type="ECO:0000313" key="4">
    <source>
        <dbReference type="EMBL" id="MFD0949668.1"/>
    </source>
</evidence>
<dbReference type="Pfam" id="PF02617">
    <property type="entry name" value="ClpS"/>
    <property type="match status" value="1"/>
</dbReference>
<dbReference type="InterPro" id="IPR022935">
    <property type="entry name" value="ClpS"/>
</dbReference>
<feature type="domain" description="Adaptor protein ClpS core" evidence="3">
    <location>
        <begin position="37"/>
        <end position="113"/>
    </location>
</feature>
<name>A0ABW3HH40_9GAMM</name>
<dbReference type="NCBIfam" id="NF000672">
    <property type="entry name" value="PRK00033.1-5"/>
    <property type="match status" value="1"/>
</dbReference>
<organism evidence="4 5">
    <name type="scientific">Paraperlucidibaca wandonensis</name>
    <dbReference type="NCBI Taxonomy" id="1268273"/>
    <lineage>
        <taxon>Bacteria</taxon>
        <taxon>Pseudomonadati</taxon>
        <taxon>Pseudomonadota</taxon>
        <taxon>Gammaproteobacteria</taxon>
        <taxon>Moraxellales</taxon>
        <taxon>Moraxellaceae</taxon>
        <taxon>Paraperlucidibaca</taxon>
    </lineage>
</organism>
<dbReference type="PANTHER" id="PTHR33473:SF19">
    <property type="entry name" value="ATP-DEPENDENT CLP PROTEASE ADAPTER PROTEIN CLPS"/>
    <property type="match status" value="1"/>
</dbReference>
<accession>A0ABW3HH40</accession>
<keyword evidence="5" id="KW-1185">Reference proteome</keyword>
<evidence type="ECO:0000256" key="2">
    <source>
        <dbReference type="SAM" id="MobiDB-lite"/>
    </source>
</evidence>
<comment type="caution">
    <text evidence="4">The sequence shown here is derived from an EMBL/GenBank/DDBJ whole genome shotgun (WGS) entry which is preliminary data.</text>
</comment>
<proteinExistence type="inferred from homology"/>
<protein>
    <recommendedName>
        <fullName evidence="1">ATP-dependent Clp protease adapter protein ClpS</fullName>
    </recommendedName>
</protein>
<dbReference type="InterPro" id="IPR014719">
    <property type="entry name" value="Ribosomal_bL12_C/ClpS-like"/>
</dbReference>
<gene>
    <name evidence="1 4" type="primary">clpS</name>
    <name evidence="4" type="ORF">ACFQ0F_04565</name>
</gene>
<reference evidence="5" key="1">
    <citation type="journal article" date="2019" name="Int. J. Syst. Evol. Microbiol.">
        <title>The Global Catalogue of Microorganisms (GCM) 10K type strain sequencing project: providing services to taxonomists for standard genome sequencing and annotation.</title>
        <authorList>
            <consortium name="The Broad Institute Genomics Platform"/>
            <consortium name="The Broad Institute Genome Sequencing Center for Infectious Disease"/>
            <person name="Wu L."/>
            <person name="Ma J."/>
        </authorList>
    </citation>
    <scope>NUCLEOTIDE SEQUENCE [LARGE SCALE GENOMIC DNA]</scope>
    <source>
        <strain evidence="5">CCUG 63419</strain>
    </source>
</reference>
<keyword evidence="4" id="KW-0378">Hydrolase</keyword>
<comment type="function">
    <text evidence="1">Involved in the modulation of the specificity of the ClpAP-mediated ATP-dependent protein degradation.</text>
</comment>
<dbReference type="RefSeq" id="WP_340674778.1">
    <property type="nucleotide sequence ID" value="NZ_JBHTIT010000001.1"/>
</dbReference>
<feature type="region of interest" description="Disordered" evidence="2">
    <location>
        <begin position="1"/>
        <end position="27"/>
    </location>
</feature>
<comment type="subunit">
    <text evidence="1">Binds to the N-terminal domain of the chaperone ClpA.</text>
</comment>
<dbReference type="EMBL" id="JBHTIT010000001">
    <property type="protein sequence ID" value="MFD0949668.1"/>
    <property type="molecule type" value="Genomic_DNA"/>
</dbReference>
<sequence>MNATSKWPLSGPDSDDERPDVGRTALIEPPKPELQIPKRYQVVLINDDYTPMEFVIEVLELFFGLTGEHATRLMLQVHHMGKAGIGSYSRDVAETKAAIVVDYARQHEHPLLCLVEPVL</sequence>
<dbReference type="SUPFAM" id="SSF54736">
    <property type="entry name" value="ClpS-like"/>
    <property type="match status" value="1"/>
</dbReference>
<dbReference type="GO" id="GO:0006508">
    <property type="term" value="P:proteolysis"/>
    <property type="evidence" value="ECO:0007669"/>
    <property type="project" value="UniProtKB-KW"/>
</dbReference>
<comment type="similarity">
    <text evidence="1">Belongs to the ClpS family.</text>
</comment>
<keyword evidence="4" id="KW-0645">Protease</keyword>